<dbReference type="Pfam" id="PF13302">
    <property type="entry name" value="Acetyltransf_3"/>
    <property type="match status" value="1"/>
</dbReference>
<reference evidence="2 3" key="1">
    <citation type="submission" date="2019-07" db="EMBL/GenBank/DDBJ databases">
        <title>Genomes of sea-ice associated Colwellia species.</title>
        <authorList>
            <person name="Bowman J.P."/>
        </authorList>
    </citation>
    <scope>NUCLEOTIDE SEQUENCE [LARGE SCALE GENOMIC DNA]</scope>
    <source>
        <strain evidence="2 3">ACAM 459</strain>
    </source>
</reference>
<proteinExistence type="predicted"/>
<keyword evidence="2" id="KW-0808">Transferase</keyword>
<sequence>MHLSDERIKLLPFDKSDLELFLEISTCSEIMKHVSKPFTYDEAKAAFEVRSQPWDIKSDGWFSLSITELECGEKVGSIALKILNHEAKIAEVGFLIKSGTQGRGIASSALRILEAYAFNELELNKLVAFCSVDNTGSYKLLEKQGFIREGCFLQNTVINNRYVDDYAYGLCKSAYNKS</sequence>
<evidence type="ECO:0000313" key="2">
    <source>
        <dbReference type="EMBL" id="TWX63489.1"/>
    </source>
</evidence>
<keyword evidence="3" id="KW-1185">Reference proteome</keyword>
<evidence type="ECO:0000313" key="3">
    <source>
        <dbReference type="Proteomes" id="UP000321822"/>
    </source>
</evidence>
<dbReference type="CDD" id="cd04301">
    <property type="entry name" value="NAT_SF"/>
    <property type="match status" value="1"/>
</dbReference>
<feature type="domain" description="N-acetyltransferase" evidence="1">
    <location>
        <begin position="8"/>
        <end position="175"/>
    </location>
</feature>
<dbReference type="PANTHER" id="PTHR43792">
    <property type="entry name" value="GNAT FAMILY, PUTATIVE (AFU_ORTHOLOGUE AFUA_3G00765)-RELATED-RELATED"/>
    <property type="match status" value="1"/>
</dbReference>
<dbReference type="SUPFAM" id="SSF55729">
    <property type="entry name" value="Acyl-CoA N-acyltransferases (Nat)"/>
    <property type="match status" value="1"/>
</dbReference>
<evidence type="ECO:0000259" key="1">
    <source>
        <dbReference type="PROSITE" id="PS51186"/>
    </source>
</evidence>
<dbReference type="PROSITE" id="PS51186">
    <property type="entry name" value="GNAT"/>
    <property type="match status" value="1"/>
</dbReference>
<dbReference type="OrthoDB" id="7852312at2"/>
<dbReference type="AlphaFoldDB" id="A0A5C6Q3R7"/>
<dbReference type="InterPro" id="IPR000182">
    <property type="entry name" value="GNAT_dom"/>
</dbReference>
<dbReference type="InterPro" id="IPR051531">
    <property type="entry name" value="N-acetyltransferase"/>
</dbReference>
<dbReference type="EMBL" id="VOLT01000021">
    <property type="protein sequence ID" value="TWX63489.1"/>
    <property type="molecule type" value="Genomic_DNA"/>
</dbReference>
<organism evidence="2 3">
    <name type="scientific">Colwellia demingiae</name>
    <dbReference type="NCBI Taxonomy" id="89401"/>
    <lineage>
        <taxon>Bacteria</taxon>
        <taxon>Pseudomonadati</taxon>
        <taxon>Pseudomonadota</taxon>
        <taxon>Gammaproteobacteria</taxon>
        <taxon>Alteromonadales</taxon>
        <taxon>Colwelliaceae</taxon>
        <taxon>Colwellia</taxon>
    </lineage>
</organism>
<name>A0A5C6Q3R7_9GAMM</name>
<comment type="caution">
    <text evidence="2">The sequence shown here is derived from an EMBL/GenBank/DDBJ whole genome shotgun (WGS) entry which is preliminary data.</text>
</comment>
<dbReference type="RefSeq" id="WP_146791968.1">
    <property type="nucleotide sequence ID" value="NZ_VOLT01000021.1"/>
</dbReference>
<dbReference type="InterPro" id="IPR016181">
    <property type="entry name" value="Acyl_CoA_acyltransferase"/>
</dbReference>
<accession>A0A5C6Q3R7</accession>
<dbReference type="Proteomes" id="UP000321822">
    <property type="component" value="Unassembled WGS sequence"/>
</dbReference>
<gene>
    <name evidence="2" type="ORF">ESZ36_22215</name>
</gene>
<protein>
    <submittedName>
        <fullName evidence="2">GNAT family N-acetyltransferase</fullName>
    </submittedName>
</protein>
<dbReference type="Gene3D" id="3.40.630.30">
    <property type="match status" value="1"/>
</dbReference>
<dbReference type="GO" id="GO:0016747">
    <property type="term" value="F:acyltransferase activity, transferring groups other than amino-acyl groups"/>
    <property type="evidence" value="ECO:0007669"/>
    <property type="project" value="InterPro"/>
</dbReference>